<dbReference type="PROSITE" id="PS51186">
    <property type="entry name" value="GNAT"/>
    <property type="match status" value="1"/>
</dbReference>
<evidence type="ECO:0000256" key="2">
    <source>
        <dbReference type="ARBA" id="ARBA00022679"/>
    </source>
</evidence>
<dbReference type="CDD" id="cd04301">
    <property type="entry name" value="NAT_SF"/>
    <property type="match status" value="1"/>
</dbReference>
<dbReference type="PROSITE" id="PS00101">
    <property type="entry name" value="HEXAPEP_TRANSFERASES"/>
    <property type="match status" value="1"/>
</dbReference>
<dbReference type="CDD" id="cd03357">
    <property type="entry name" value="LbH_MAT_GAT"/>
    <property type="match status" value="1"/>
</dbReference>
<dbReference type="PANTHER" id="PTHR23416">
    <property type="entry name" value="SIALIC ACID SYNTHASE-RELATED"/>
    <property type="match status" value="1"/>
</dbReference>
<dbReference type="SUPFAM" id="SSF51161">
    <property type="entry name" value="Trimeric LpxA-like enzymes"/>
    <property type="match status" value="1"/>
</dbReference>
<evidence type="ECO:0000256" key="3">
    <source>
        <dbReference type="ARBA" id="ARBA00022737"/>
    </source>
</evidence>
<dbReference type="RefSeq" id="WP_185905186.1">
    <property type="nucleotide sequence ID" value="NZ_JACMSE010000005.1"/>
</dbReference>
<keyword evidence="3" id="KW-0677">Repeat</keyword>
<accession>A0A842JJQ8</accession>
<proteinExistence type="inferred from homology"/>
<comment type="similarity">
    <text evidence="1">Belongs to the transferase hexapeptide repeat family.</text>
</comment>
<evidence type="ECO:0000313" key="5">
    <source>
        <dbReference type="EMBL" id="MBC2889330.1"/>
    </source>
</evidence>
<dbReference type="InterPro" id="IPR016181">
    <property type="entry name" value="Acyl_CoA_acyltransferase"/>
</dbReference>
<dbReference type="InterPro" id="IPR000182">
    <property type="entry name" value="GNAT_dom"/>
</dbReference>
<comment type="caution">
    <text evidence="5">The sequence shown here is derived from an EMBL/GenBank/DDBJ whole genome shotgun (WGS) entry which is preliminary data.</text>
</comment>
<dbReference type="InterPro" id="IPR051159">
    <property type="entry name" value="Hexapeptide_acetyltransf"/>
</dbReference>
<dbReference type="Pfam" id="PF00132">
    <property type="entry name" value="Hexapep"/>
    <property type="match status" value="1"/>
</dbReference>
<evidence type="ECO:0000259" key="4">
    <source>
        <dbReference type="PROSITE" id="PS51186"/>
    </source>
</evidence>
<organism evidence="5 6">
    <name type="scientific">Gordonibacter massiliensis</name>
    <name type="common">ex Traore et al. 2017</name>
    <dbReference type="NCBI Taxonomy" id="1841863"/>
    <lineage>
        <taxon>Bacteria</taxon>
        <taxon>Bacillati</taxon>
        <taxon>Actinomycetota</taxon>
        <taxon>Coriobacteriia</taxon>
        <taxon>Eggerthellales</taxon>
        <taxon>Eggerthellaceae</taxon>
        <taxon>Gordonibacter</taxon>
    </lineage>
</organism>
<evidence type="ECO:0000256" key="1">
    <source>
        <dbReference type="ARBA" id="ARBA00007274"/>
    </source>
</evidence>
<evidence type="ECO:0000313" key="6">
    <source>
        <dbReference type="Proteomes" id="UP000587396"/>
    </source>
</evidence>
<sequence length="356" mass="38724">MDIEITEAQERTPELVEELVRVWERSVRATHDFLTEEDVAGILPHVPGALLADERLAVAWEGGRPVAFAGAQGGKLEKLFCAPEARGRGVGRALLAYAVERWDVHRLDCNEQNPQAQGFYEHEGFAVAGRSATDGGGRPFPLLHMERTDGIRAQMGSGEWFDAAAPELEVDRNRARAIMRRFNVEADLSEEERRELLGGLLGSFGEDAVFSAGAQVDYGYRIFVGAGCFFNFNCTFLDGAAITFGRDVWVGPSCTFCTPLHPLLGRERAMRKDDEGARHLWERNLPITVGDDVWIAANVTVNPGVTIGDGAVIGSGSVVTKDIPPRTLAYGNPCRPVRAITEADSVAAELIEAGMA</sequence>
<dbReference type="GO" id="GO:0016407">
    <property type="term" value="F:acetyltransferase activity"/>
    <property type="evidence" value="ECO:0007669"/>
    <property type="project" value="InterPro"/>
</dbReference>
<dbReference type="PANTHER" id="PTHR23416:SF23">
    <property type="entry name" value="ACETYLTRANSFERASE C18B11.09C-RELATED"/>
    <property type="match status" value="1"/>
</dbReference>
<dbReference type="InterPro" id="IPR011004">
    <property type="entry name" value="Trimer_LpxA-like_sf"/>
</dbReference>
<keyword evidence="2 5" id="KW-0808">Transferase</keyword>
<dbReference type="Pfam" id="PF12464">
    <property type="entry name" value="Mac"/>
    <property type="match status" value="1"/>
</dbReference>
<dbReference type="EMBL" id="JACMSE010000005">
    <property type="protein sequence ID" value="MBC2889330.1"/>
    <property type="molecule type" value="Genomic_DNA"/>
</dbReference>
<protein>
    <submittedName>
        <fullName evidence="5">GNAT family N-acetyltransferase</fullName>
    </submittedName>
</protein>
<dbReference type="InterPro" id="IPR024688">
    <property type="entry name" value="Mac_dom"/>
</dbReference>
<dbReference type="SUPFAM" id="SSF55729">
    <property type="entry name" value="Acyl-CoA N-acyltransferases (Nat)"/>
    <property type="match status" value="1"/>
</dbReference>
<dbReference type="Gene3D" id="2.160.10.10">
    <property type="entry name" value="Hexapeptide repeat proteins"/>
    <property type="match status" value="1"/>
</dbReference>
<reference evidence="5 6" key="1">
    <citation type="submission" date="2020-08" db="EMBL/GenBank/DDBJ databases">
        <authorList>
            <person name="Liu C."/>
            <person name="Sun Q."/>
        </authorList>
    </citation>
    <scope>NUCLEOTIDE SEQUENCE [LARGE SCALE GENOMIC DNA]</scope>
    <source>
        <strain evidence="5 6">N22</strain>
    </source>
</reference>
<dbReference type="SMART" id="SM01266">
    <property type="entry name" value="Mac"/>
    <property type="match status" value="1"/>
</dbReference>
<dbReference type="InterPro" id="IPR018357">
    <property type="entry name" value="Hexapep_transf_CS"/>
</dbReference>
<dbReference type="InterPro" id="IPR001451">
    <property type="entry name" value="Hexapep"/>
</dbReference>
<feature type="domain" description="N-acetyltransferase" evidence="4">
    <location>
        <begin position="3"/>
        <end position="150"/>
    </location>
</feature>
<name>A0A842JJQ8_9ACTN</name>
<dbReference type="Gene3D" id="3.40.630.30">
    <property type="match status" value="1"/>
</dbReference>
<keyword evidence="6" id="KW-1185">Reference proteome</keyword>
<gene>
    <name evidence="5" type="ORF">H7313_08215</name>
</gene>
<dbReference type="Pfam" id="PF13508">
    <property type="entry name" value="Acetyltransf_7"/>
    <property type="match status" value="1"/>
</dbReference>
<dbReference type="Proteomes" id="UP000587396">
    <property type="component" value="Unassembled WGS sequence"/>
</dbReference>
<dbReference type="AlphaFoldDB" id="A0A842JJQ8"/>
<dbReference type="GO" id="GO:0008374">
    <property type="term" value="F:O-acyltransferase activity"/>
    <property type="evidence" value="ECO:0007669"/>
    <property type="project" value="TreeGrafter"/>
</dbReference>